<gene>
    <name evidence="1" type="ordered locus">Cpha266_0914</name>
</gene>
<dbReference type="STRING" id="290317.Cpha266_0914"/>
<dbReference type="NCBIfam" id="TIGR02292">
    <property type="entry name" value="ygfB_yecA"/>
    <property type="match status" value="1"/>
</dbReference>
<dbReference type="HOGENOM" id="CLU_078487_1_1_10"/>
<dbReference type="Pfam" id="PF03695">
    <property type="entry name" value="UPF0149"/>
    <property type="match status" value="1"/>
</dbReference>
<dbReference type="KEGG" id="cph:Cpha266_0914"/>
<sequence>MNPSDRLLTPLSIEELDELESFLVSESTPENCLSSIEMLDGYMTALVVGPEMPSVDVWMSNIWDQETSSEPVFSSETEETVIKESLVRHMNTIALQFQTDPDEYQPIHEKFSYPDEQQAEVAVEEWAIGFTMGMELQYDVWEPFFVDEETSALILPMFILGKISDDYDVLSEDETNQLIRMLPDIVVKLYYYWNENIR</sequence>
<dbReference type="InterPro" id="IPR011978">
    <property type="entry name" value="YgfB-like"/>
</dbReference>
<proteinExistence type="predicted"/>
<dbReference type="RefSeq" id="WP_011744789.1">
    <property type="nucleotide sequence ID" value="NC_008639.1"/>
</dbReference>
<dbReference type="eggNOG" id="COG3318">
    <property type="taxonomic scope" value="Bacteria"/>
</dbReference>
<dbReference type="OrthoDB" id="570299at2"/>
<dbReference type="AlphaFoldDB" id="A1BEY5"/>
<reference evidence="1 2" key="1">
    <citation type="submission" date="2006-12" db="EMBL/GenBank/DDBJ databases">
        <title>Complete sequence of Chlorobium phaeobacteroides DSM 266.</title>
        <authorList>
            <consortium name="US DOE Joint Genome Institute"/>
            <person name="Copeland A."/>
            <person name="Lucas S."/>
            <person name="Lapidus A."/>
            <person name="Barry K."/>
            <person name="Detter J.C."/>
            <person name="Glavina del Rio T."/>
            <person name="Hammon N."/>
            <person name="Israni S."/>
            <person name="Pitluck S."/>
            <person name="Goltsman E."/>
            <person name="Schmutz J."/>
            <person name="Larimer F."/>
            <person name="Land M."/>
            <person name="Hauser L."/>
            <person name="Mikhailova N."/>
            <person name="Li T."/>
            <person name="Overmann J."/>
            <person name="Bryant D.A."/>
            <person name="Richardson P."/>
        </authorList>
    </citation>
    <scope>NUCLEOTIDE SEQUENCE [LARGE SCALE GENOMIC DNA]</scope>
    <source>
        <strain evidence="1 2">DSM 266</strain>
    </source>
</reference>
<dbReference type="Proteomes" id="UP000008701">
    <property type="component" value="Chromosome"/>
</dbReference>
<accession>A1BEY5</accession>
<evidence type="ECO:0000313" key="1">
    <source>
        <dbReference type="EMBL" id="ABL64962.1"/>
    </source>
</evidence>
<evidence type="ECO:0000313" key="2">
    <source>
        <dbReference type="Proteomes" id="UP000008701"/>
    </source>
</evidence>
<organism evidence="1 2">
    <name type="scientific">Chlorobium phaeobacteroides (strain DSM 266 / SMG 266 / 2430)</name>
    <dbReference type="NCBI Taxonomy" id="290317"/>
    <lineage>
        <taxon>Bacteria</taxon>
        <taxon>Pseudomonadati</taxon>
        <taxon>Chlorobiota</taxon>
        <taxon>Chlorobiia</taxon>
        <taxon>Chlorobiales</taxon>
        <taxon>Chlorobiaceae</taxon>
        <taxon>Chlorobium/Pelodictyon group</taxon>
        <taxon>Chlorobium</taxon>
    </lineage>
</organism>
<dbReference type="Gene3D" id="1.20.120.740">
    <property type="entry name" value="YgfB uncharacterised protein family UPF0149, PF03695"/>
    <property type="match status" value="1"/>
</dbReference>
<keyword evidence="2" id="KW-1185">Reference proteome</keyword>
<name>A1BEY5_CHLPD</name>
<dbReference type="InterPro" id="IPR036255">
    <property type="entry name" value="YgfB-like_sf"/>
</dbReference>
<dbReference type="EMBL" id="CP000492">
    <property type="protein sequence ID" value="ABL64962.1"/>
    <property type="molecule type" value="Genomic_DNA"/>
</dbReference>
<dbReference type="SUPFAM" id="SSF101327">
    <property type="entry name" value="YgfB-like"/>
    <property type="match status" value="1"/>
</dbReference>
<protein>
    <submittedName>
        <fullName evidence="1">YecA family protein</fullName>
    </submittedName>
</protein>